<dbReference type="EMBL" id="JAFIMR010000051">
    <property type="protein sequence ID" value="KAI1855097.1"/>
    <property type="molecule type" value="Genomic_DNA"/>
</dbReference>
<feature type="domain" description="SET" evidence="1">
    <location>
        <begin position="155"/>
        <end position="304"/>
    </location>
</feature>
<evidence type="ECO:0000313" key="2">
    <source>
        <dbReference type="EMBL" id="KAI1855097.1"/>
    </source>
</evidence>
<dbReference type="Gene3D" id="1.25.40.10">
    <property type="entry name" value="Tetratricopeptide repeat domain"/>
    <property type="match status" value="1"/>
</dbReference>
<dbReference type="PANTHER" id="PTHR47332">
    <property type="entry name" value="SET DOMAIN-CONTAINING PROTEIN 5"/>
    <property type="match status" value="1"/>
</dbReference>
<dbReference type="InterPro" id="IPR011990">
    <property type="entry name" value="TPR-like_helical_dom_sf"/>
</dbReference>
<sequence length="439" mass="48401">MLLKYLTPKSFSLALIAGLAIHIHASYLDYPTTSSARQQCALDIPVSFQHGSYRMSPLPLDDTTLDLPSSYSPWTHPPACLTSLLDSSEKYCIYTNDGQGSNGVSIITRPSLAAASAAVLLNEKLSDHFAARAGRNDSHLHLLPSALPGSPSSSVPVELPYEIVNMSEKGKGVLATRRIRKAEVLMLDHASLLVAAAFPGSVRQVDGYEILHRAADQLRDPGRVLGLGRSSKGAADVLEDVIRTNSFAFDLGGEPHMAVYPEISRINHGCNPNAFARFLPHSLAASIIAFRDIEPGEEITISYIPFARPTSERQALLSRWNFNCTCALCASSPSTRASSDYRRTKIRSLREEILEAIGKRDGTRAVTLSHEVLRLAQIEKLEPLYGETYNTIARIYWHAGDKRTAERYARLSLRTLGDQGYIDDREEHLETLLKTFEEP</sequence>
<dbReference type="InterPro" id="IPR053185">
    <property type="entry name" value="SET_domain_protein"/>
</dbReference>
<keyword evidence="3" id="KW-1185">Reference proteome</keyword>
<dbReference type="InterPro" id="IPR046341">
    <property type="entry name" value="SET_dom_sf"/>
</dbReference>
<evidence type="ECO:0000259" key="1">
    <source>
        <dbReference type="PROSITE" id="PS50280"/>
    </source>
</evidence>
<protein>
    <recommendedName>
        <fullName evidence="1">SET domain-containing protein</fullName>
    </recommendedName>
</protein>
<dbReference type="Pfam" id="PF00856">
    <property type="entry name" value="SET"/>
    <property type="match status" value="1"/>
</dbReference>
<dbReference type="PANTHER" id="PTHR47332:SF6">
    <property type="entry name" value="SET DOMAIN-CONTAINING PROTEIN"/>
    <property type="match status" value="1"/>
</dbReference>
<name>A0A9P9WAS3_9PEZI</name>
<accession>A0A9P9WAS3</accession>
<dbReference type="SUPFAM" id="SSF82199">
    <property type="entry name" value="SET domain"/>
    <property type="match status" value="1"/>
</dbReference>
<dbReference type="Proteomes" id="UP000829685">
    <property type="component" value="Unassembled WGS sequence"/>
</dbReference>
<dbReference type="AlphaFoldDB" id="A0A9P9WAS3"/>
<reference evidence="2" key="1">
    <citation type="submission" date="2021-03" db="EMBL/GenBank/DDBJ databases">
        <title>Revisited historic fungal species revealed as producer of novel bioactive compounds through whole genome sequencing and comparative genomics.</title>
        <authorList>
            <person name="Vignolle G.A."/>
            <person name="Hochenegger N."/>
            <person name="Mach R.L."/>
            <person name="Mach-Aigner A.R."/>
            <person name="Javad Rahimi M."/>
            <person name="Salim K.A."/>
            <person name="Chan C.M."/>
            <person name="Lim L.B.L."/>
            <person name="Cai F."/>
            <person name="Druzhinina I.S."/>
            <person name="U'Ren J.M."/>
            <person name="Derntl C."/>
        </authorList>
    </citation>
    <scope>NUCLEOTIDE SEQUENCE</scope>
    <source>
        <strain evidence="2">TUCIM 5799</strain>
    </source>
</reference>
<gene>
    <name evidence="2" type="ORF">JX265_012285</name>
</gene>
<evidence type="ECO:0000313" key="3">
    <source>
        <dbReference type="Proteomes" id="UP000829685"/>
    </source>
</evidence>
<dbReference type="SMART" id="SM00317">
    <property type="entry name" value="SET"/>
    <property type="match status" value="1"/>
</dbReference>
<dbReference type="CDD" id="cd20071">
    <property type="entry name" value="SET_SMYD"/>
    <property type="match status" value="1"/>
</dbReference>
<organism evidence="2 3">
    <name type="scientific">Neoarthrinium moseri</name>
    <dbReference type="NCBI Taxonomy" id="1658444"/>
    <lineage>
        <taxon>Eukaryota</taxon>
        <taxon>Fungi</taxon>
        <taxon>Dikarya</taxon>
        <taxon>Ascomycota</taxon>
        <taxon>Pezizomycotina</taxon>
        <taxon>Sordariomycetes</taxon>
        <taxon>Xylariomycetidae</taxon>
        <taxon>Amphisphaeriales</taxon>
        <taxon>Apiosporaceae</taxon>
        <taxon>Neoarthrinium</taxon>
    </lineage>
</organism>
<dbReference type="InterPro" id="IPR001214">
    <property type="entry name" value="SET_dom"/>
</dbReference>
<proteinExistence type="predicted"/>
<dbReference type="Gene3D" id="2.170.270.10">
    <property type="entry name" value="SET domain"/>
    <property type="match status" value="1"/>
</dbReference>
<comment type="caution">
    <text evidence="2">The sequence shown here is derived from an EMBL/GenBank/DDBJ whole genome shotgun (WGS) entry which is preliminary data.</text>
</comment>
<dbReference type="PROSITE" id="PS50280">
    <property type="entry name" value="SET"/>
    <property type="match status" value="1"/>
</dbReference>